<dbReference type="InterPro" id="IPR000719">
    <property type="entry name" value="Prot_kinase_dom"/>
</dbReference>
<dbReference type="PROSITE" id="PS50003">
    <property type="entry name" value="PH_DOMAIN"/>
    <property type="match status" value="1"/>
</dbReference>
<dbReference type="SMART" id="SM00233">
    <property type="entry name" value="PH"/>
    <property type="match status" value="1"/>
</dbReference>
<evidence type="ECO:0000256" key="8">
    <source>
        <dbReference type="ARBA" id="ARBA00048679"/>
    </source>
</evidence>
<protein>
    <recommendedName>
        <fullName evidence="1">non-specific serine/threonine protein kinase</fullName>
        <ecNumber evidence="1">2.7.11.1</ecNumber>
    </recommendedName>
</protein>
<evidence type="ECO:0000256" key="4">
    <source>
        <dbReference type="ARBA" id="ARBA00022741"/>
    </source>
</evidence>
<evidence type="ECO:0000256" key="1">
    <source>
        <dbReference type="ARBA" id="ARBA00012513"/>
    </source>
</evidence>
<dbReference type="Pfam" id="PF00169">
    <property type="entry name" value="PH"/>
    <property type="match status" value="1"/>
</dbReference>
<dbReference type="CDD" id="cd01241">
    <property type="entry name" value="PH_PKB"/>
    <property type="match status" value="1"/>
</dbReference>
<keyword evidence="2" id="KW-0723">Serine/threonine-protein kinase</keyword>
<dbReference type="Gene3D" id="3.30.200.20">
    <property type="entry name" value="Phosphorylase Kinase, domain 1"/>
    <property type="match status" value="1"/>
</dbReference>
<evidence type="ECO:0000313" key="14">
    <source>
        <dbReference type="Proteomes" id="UP000278807"/>
    </source>
</evidence>
<dbReference type="InterPro" id="IPR011993">
    <property type="entry name" value="PH-like_dom_sf"/>
</dbReference>
<dbReference type="GO" id="GO:0035556">
    <property type="term" value="P:intracellular signal transduction"/>
    <property type="evidence" value="ECO:0007669"/>
    <property type="project" value="TreeGrafter"/>
</dbReference>
<feature type="binding site" evidence="9">
    <location>
        <position position="268"/>
    </location>
    <ligand>
        <name>ATP</name>
        <dbReference type="ChEBI" id="CHEBI:30616"/>
    </ligand>
</feature>
<evidence type="ECO:0000256" key="5">
    <source>
        <dbReference type="ARBA" id="ARBA00022777"/>
    </source>
</evidence>
<gene>
    <name evidence="13" type="ORF">HNAJ_LOCUS442</name>
</gene>
<dbReference type="Proteomes" id="UP000278807">
    <property type="component" value="Unassembled WGS sequence"/>
</dbReference>
<accession>A0A0R3T0S5</accession>
<dbReference type="AlphaFoldDB" id="A0A0R3T0S5"/>
<evidence type="ECO:0000259" key="12">
    <source>
        <dbReference type="PROSITE" id="PS50011"/>
    </source>
</evidence>
<evidence type="ECO:0000256" key="7">
    <source>
        <dbReference type="ARBA" id="ARBA00047899"/>
    </source>
</evidence>
<feature type="domain" description="Protein kinase" evidence="12">
    <location>
        <begin position="239"/>
        <end position="285"/>
    </location>
</feature>
<dbReference type="STRING" id="102285.A0A0R3T0S5"/>
<evidence type="ECO:0000256" key="3">
    <source>
        <dbReference type="ARBA" id="ARBA00022679"/>
    </source>
</evidence>
<comment type="catalytic activity">
    <reaction evidence="7">
        <text>L-threonyl-[protein] + ATP = O-phospho-L-threonyl-[protein] + ADP + H(+)</text>
        <dbReference type="Rhea" id="RHEA:46608"/>
        <dbReference type="Rhea" id="RHEA-COMP:11060"/>
        <dbReference type="Rhea" id="RHEA-COMP:11605"/>
        <dbReference type="ChEBI" id="CHEBI:15378"/>
        <dbReference type="ChEBI" id="CHEBI:30013"/>
        <dbReference type="ChEBI" id="CHEBI:30616"/>
        <dbReference type="ChEBI" id="CHEBI:61977"/>
        <dbReference type="ChEBI" id="CHEBI:456216"/>
        <dbReference type="EC" id="2.7.11.1"/>
    </reaction>
</comment>
<keyword evidence="3" id="KW-0808">Transferase</keyword>
<dbReference type="InterPro" id="IPR050236">
    <property type="entry name" value="Ser_Thr_kinase_AGC"/>
</dbReference>
<organism evidence="15">
    <name type="scientific">Rodentolepis nana</name>
    <name type="common">Dwarf tapeworm</name>
    <name type="synonym">Hymenolepis nana</name>
    <dbReference type="NCBI Taxonomy" id="102285"/>
    <lineage>
        <taxon>Eukaryota</taxon>
        <taxon>Metazoa</taxon>
        <taxon>Spiralia</taxon>
        <taxon>Lophotrochozoa</taxon>
        <taxon>Platyhelminthes</taxon>
        <taxon>Cestoda</taxon>
        <taxon>Eucestoda</taxon>
        <taxon>Cyclophyllidea</taxon>
        <taxon>Hymenolepididae</taxon>
        <taxon>Rodentolepis</taxon>
    </lineage>
</organism>
<evidence type="ECO:0000256" key="9">
    <source>
        <dbReference type="PROSITE-ProRule" id="PRU10141"/>
    </source>
</evidence>
<dbReference type="GO" id="GO:0032869">
    <property type="term" value="P:cellular response to insulin stimulus"/>
    <property type="evidence" value="ECO:0007669"/>
    <property type="project" value="UniProtKB-ARBA"/>
</dbReference>
<keyword evidence="5" id="KW-0418">Kinase</keyword>
<dbReference type="SUPFAM" id="SSF56112">
    <property type="entry name" value="Protein kinase-like (PK-like)"/>
    <property type="match status" value="1"/>
</dbReference>
<reference evidence="15" key="1">
    <citation type="submission" date="2016-04" db="UniProtKB">
        <authorList>
            <consortium name="WormBaseParasite"/>
        </authorList>
    </citation>
    <scope>IDENTIFICATION</scope>
</reference>
<feature type="region of interest" description="Disordered" evidence="10">
    <location>
        <begin position="28"/>
        <end position="54"/>
    </location>
</feature>
<dbReference type="Gene3D" id="2.30.29.30">
    <property type="entry name" value="Pleckstrin-homology domain (PH domain)/Phosphotyrosine-binding domain (PTB)"/>
    <property type="match status" value="1"/>
</dbReference>
<dbReference type="GO" id="GO:0005524">
    <property type="term" value="F:ATP binding"/>
    <property type="evidence" value="ECO:0007669"/>
    <property type="project" value="UniProtKB-UniRule"/>
</dbReference>
<evidence type="ECO:0000259" key="11">
    <source>
        <dbReference type="PROSITE" id="PS50003"/>
    </source>
</evidence>
<dbReference type="InterPro" id="IPR017441">
    <property type="entry name" value="Protein_kinase_ATP_BS"/>
</dbReference>
<proteinExistence type="predicted"/>
<keyword evidence="4 9" id="KW-0547">Nucleotide-binding</keyword>
<evidence type="ECO:0000256" key="2">
    <source>
        <dbReference type="ARBA" id="ARBA00022527"/>
    </source>
</evidence>
<dbReference type="PROSITE" id="PS00107">
    <property type="entry name" value="PROTEIN_KINASE_ATP"/>
    <property type="match status" value="1"/>
</dbReference>
<keyword evidence="14" id="KW-1185">Reference proteome</keyword>
<sequence length="285" mass="32545">MSQIPINVSQFSSASTLTSLVGSSTPVASTSQLYDQRPPPAHHHFSPHSPVPMPHLTGVPGSTDLIGKQQSLGINNALFMQYLQIRTLPLTRKVIKQGWLMKRGEHIKTWRRRFFILREDGTFYGYKTIPSVRFCLLQDNLEQPLNNFTVRDCQLICLNKPKPHTVLMRGLQWTTVVERLFFFEHHSERDEWINAIQLVANRLRSENQAPTSVYKVDFADNVVIDLPERPPKRYSTEDFELLKVLGKGTFGKVVLCKEKESGCFYAMKILKKTVLIEVSSSQLSS</sequence>
<dbReference type="WBParaSite" id="HNAJ_0000044101-mRNA-1">
    <property type="protein sequence ID" value="HNAJ_0000044101-mRNA-1"/>
    <property type="gene ID" value="HNAJ_0000044101"/>
</dbReference>
<dbReference type="EMBL" id="UZAE01000115">
    <property type="protein sequence ID" value="VDN96301.1"/>
    <property type="molecule type" value="Genomic_DNA"/>
</dbReference>
<evidence type="ECO:0000256" key="6">
    <source>
        <dbReference type="ARBA" id="ARBA00022840"/>
    </source>
</evidence>
<evidence type="ECO:0000313" key="15">
    <source>
        <dbReference type="WBParaSite" id="HNAJ_0000044101-mRNA-1"/>
    </source>
</evidence>
<feature type="domain" description="PH" evidence="11">
    <location>
        <begin position="93"/>
        <end position="201"/>
    </location>
</feature>
<dbReference type="InterPro" id="IPR011009">
    <property type="entry name" value="Kinase-like_dom_sf"/>
</dbReference>
<dbReference type="PANTHER" id="PTHR24356">
    <property type="entry name" value="SERINE/THREONINE-PROTEIN KINASE"/>
    <property type="match status" value="1"/>
</dbReference>
<dbReference type="GO" id="GO:0004674">
    <property type="term" value="F:protein serine/threonine kinase activity"/>
    <property type="evidence" value="ECO:0007669"/>
    <property type="project" value="UniProtKB-KW"/>
</dbReference>
<evidence type="ECO:0000256" key="10">
    <source>
        <dbReference type="SAM" id="MobiDB-lite"/>
    </source>
</evidence>
<comment type="catalytic activity">
    <reaction evidence="8">
        <text>L-seryl-[protein] + ATP = O-phospho-L-seryl-[protein] + ADP + H(+)</text>
        <dbReference type="Rhea" id="RHEA:17989"/>
        <dbReference type="Rhea" id="RHEA-COMP:9863"/>
        <dbReference type="Rhea" id="RHEA-COMP:11604"/>
        <dbReference type="ChEBI" id="CHEBI:15378"/>
        <dbReference type="ChEBI" id="CHEBI:29999"/>
        <dbReference type="ChEBI" id="CHEBI:30616"/>
        <dbReference type="ChEBI" id="CHEBI:83421"/>
        <dbReference type="ChEBI" id="CHEBI:456216"/>
        <dbReference type="EC" id="2.7.11.1"/>
    </reaction>
</comment>
<dbReference type="InterPro" id="IPR001849">
    <property type="entry name" value="PH_domain"/>
</dbReference>
<reference evidence="13 14" key="2">
    <citation type="submission" date="2018-11" db="EMBL/GenBank/DDBJ databases">
        <authorList>
            <consortium name="Pathogen Informatics"/>
        </authorList>
    </citation>
    <scope>NUCLEOTIDE SEQUENCE [LARGE SCALE GENOMIC DNA]</scope>
</reference>
<evidence type="ECO:0000313" key="13">
    <source>
        <dbReference type="EMBL" id="VDN96301.1"/>
    </source>
</evidence>
<name>A0A0R3T0S5_RODNA</name>
<dbReference type="FunFam" id="2.30.29.30:FF:000404">
    <property type="entry name" value="Non-specific serine/threonine protein kinase"/>
    <property type="match status" value="1"/>
</dbReference>
<dbReference type="EC" id="2.7.11.1" evidence="1"/>
<dbReference type="OrthoDB" id="63267at2759"/>
<dbReference type="PANTHER" id="PTHR24356:SF407">
    <property type="entry name" value="RAC SERINE_THREONINE-PROTEIN KINASE"/>
    <property type="match status" value="1"/>
</dbReference>
<dbReference type="PROSITE" id="PS50011">
    <property type="entry name" value="PROTEIN_KINASE_DOM"/>
    <property type="match status" value="1"/>
</dbReference>
<keyword evidence="6 9" id="KW-0067">ATP-binding</keyword>
<dbReference type="SUPFAM" id="SSF50729">
    <property type="entry name" value="PH domain-like"/>
    <property type="match status" value="1"/>
</dbReference>
<dbReference type="InterPro" id="IPR039026">
    <property type="entry name" value="PH_PKB"/>
</dbReference>